<evidence type="ECO:0000313" key="4">
    <source>
        <dbReference type="Proteomes" id="UP001139311"/>
    </source>
</evidence>
<reference evidence="3" key="1">
    <citation type="submission" date="2021-10" db="EMBL/GenBank/DDBJ databases">
        <title>Roseicella aerolatum sp. nov., isolated from aerosols of e-waste dismantling site.</title>
        <authorList>
            <person name="Qin T."/>
        </authorList>
    </citation>
    <scope>NUCLEOTIDE SEQUENCE</scope>
    <source>
        <strain evidence="3">GB24</strain>
    </source>
</reference>
<feature type="chain" id="PRO_5040748196" evidence="2">
    <location>
        <begin position="29"/>
        <end position="126"/>
    </location>
</feature>
<dbReference type="AlphaFoldDB" id="A0A9X1IDI2"/>
<dbReference type="EMBL" id="JAJAQI010000018">
    <property type="protein sequence ID" value="MCB4822771.1"/>
    <property type="molecule type" value="Genomic_DNA"/>
</dbReference>
<dbReference type="RefSeq" id="WP_226608820.1">
    <property type="nucleotide sequence ID" value="NZ_JAJAQI010000018.1"/>
</dbReference>
<evidence type="ECO:0000256" key="2">
    <source>
        <dbReference type="SAM" id="SignalP"/>
    </source>
</evidence>
<keyword evidence="4" id="KW-1185">Reference proteome</keyword>
<comment type="caution">
    <text evidence="3">The sequence shown here is derived from an EMBL/GenBank/DDBJ whole genome shotgun (WGS) entry which is preliminary data.</text>
</comment>
<evidence type="ECO:0000313" key="3">
    <source>
        <dbReference type="EMBL" id="MCB4822771.1"/>
    </source>
</evidence>
<gene>
    <name evidence="3" type="ORF">LHA35_13620</name>
</gene>
<protein>
    <submittedName>
        <fullName evidence="3">Uncharacterized protein</fullName>
    </submittedName>
</protein>
<feature type="signal peptide" evidence="2">
    <location>
        <begin position="1"/>
        <end position="28"/>
    </location>
</feature>
<dbReference type="PROSITE" id="PS51257">
    <property type="entry name" value="PROKAR_LIPOPROTEIN"/>
    <property type="match status" value="1"/>
</dbReference>
<feature type="compositionally biased region" description="Pro residues" evidence="1">
    <location>
        <begin position="102"/>
        <end position="116"/>
    </location>
</feature>
<organism evidence="3 4">
    <name type="scientific">Roseicella aerolata</name>
    <dbReference type="NCBI Taxonomy" id="2883479"/>
    <lineage>
        <taxon>Bacteria</taxon>
        <taxon>Pseudomonadati</taxon>
        <taxon>Pseudomonadota</taxon>
        <taxon>Alphaproteobacteria</taxon>
        <taxon>Acetobacterales</taxon>
        <taxon>Roseomonadaceae</taxon>
        <taxon>Roseicella</taxon>
    </lineage>
</organism>
<proteinExistence type="predicted"/>
<feature type="region of interest" description="Disordered" evidence="1">
    <location>
        <begin position="21"/>
        <end position="126"/>
    </location>
</feature>
<evidence type="ECO:0000256" key="1">
    <source>
        <dbReference type="SAM" id="MobiDB-lite"/>
    </source>
</evidence>
<sequence length="126" mass="12430">MRLRPPRHPLLALAVALGCAAGSGVAAAQPGAAPAPDTSRAAPPEAAPARPQAPAPSPRDRAGGGPTGDDTVESHERGGIARGVIRPRGEVDPGIHRGTVPDPSPGTTPVIPPPGTPGGDPTVQPR</sequence>
<name>A0A9X1IDI2_9PROT</name>
<keyword evidence="2" id="KW-0732">Signal</keyword>
<feature type="compositionally biased region" description="Low complexity" evidence="1">
    <location>
        <begin position="21"/>
        <end position="50"/>
    </location>
</feature>
<dbReference type="Proteomes" id="UP001139311">
    <property type="component" value="Unassembled WGS sequence"/>
</dbReference>
<accession>A0A9X1IDI2</accession>